<evidence type="ECO:0000256" key="1">
    <source>
        <dbReference type="SAM" id="Phobius"/>
    </source>
</evidence>
<evidence type="ECO:0008006" key="4">
    <source>
        <dbReference type="Google" id="ProtNLM"/>
    </source>
</evidence>
<reference evidence="2" key="1">
    <citation type="submission" date="2023-03" db="EMBL/GenBank/DDBJ databases">
        <title>Andean soil-derived lignocellulolytic bacterial consortium as a source of novel taxa and putative plastic-active enzymes.</title>
        <authorList>
            <person name="Diaz-Garcia L."/>
            <person name="Chuvochina M."/>
            <person name="Feuerriegel G."/>
            <person name="Bunk B."/>
            <person name="Sproer C."/>
            <person name="Streit W.R."/>
            <person name="Rodriguez L.M."/>
            <person name="Overmann J."/>
            <person name="Jimenez D.J."/>
        </authorList>
    </citation>
    <scope>NUCLEOTIDE SEQUENCE</scope>
    <source>
        <strain evidence="2">MAG 2441</strain>
    </source>
</reference>
<feature type="transmembrane region" description="Helical" evidence="1">
    <location>
        <begin position="74"/>
        <end position="92"/>
    </location>
</feature>
<evidence type="ECO:0000313" key="3">
    <source>
        <dbReference type="Proteomes" id="UP001178662"/>
    </source>
</evidence>
<name>A0AA95EZI4_9BACL</name>
<gene>
    <name evidence="2" type="ORF">P0Y55_07155</name>
</gene>
<keyword evidence="3" id="KW-1185">Reference proteome</keyword>
<feature type="transmembrane region" description="Helical" evidence="1">
    <location>
        <begin position="45"/>
        <end position="62"/>
    </location>
</feature>
<keyword evidence="1" id="KW-1133">Transmembrane helix</keyword>
<organism evidence="2 3">
    <name type="scientific">Candidatus Cohnella colombiensis</name>
    <dbReference type="NCBI Taxonomy" id="3121368"/>
    <lineage>
        <taxon>Bacteria</taxon>
        <taxon>Bacillati</taxon>
        <taxon>Bacillota</taxon>
        <taxon>Bacilli</taxon>
        <taxon>Bacillales</taxon>
        <taxon>Paenibacillaceae</taxon>
        <taxon>Cohnella</taxon>
    </lineage>
</organism>
<accession>A0AA95EZI4</accession>
<dbReference type="AlphaFoldDB" id="A0AA95EZI4"/>
<dbReference type="Proteomes" id="UP001178662">
    <property type="component" value="Chromosome"/>
</dbReference>
<protein>
    <recommendedName>
        <fullName evidence="4">Methyltransferase</fullName>
    </recommendedName>
</protein>
<keyword evidence="1" id="KW-0472">Membrane</keyword>
<dbReference type="EMBL" id="CP119317">
    <property type="protein sequence ID" value="WEK55816.1"/>
    <property type="molecule type" value="Genomic_DNA"/>
</dbReference>
<evidence type="ECO:0000313" key="2">
    <source>
        <dbReference type="EMBL" id="WEK55816.1"/>
    </source>
</evidence>
<sequence length="174" mass="20523">MARSWERMVLKNSKQINKRRKKEGKQSLSKSSPAKVADRFQGRSYIVPTILILFIVLYVLLAQPWSDAFMPNRTLFWATVGAYLVLALFYFMRRPYLSVTRDTLETRKLTGYKTLRPGEIRKFVIQPGYVIVESVKGTNWVFSRVMNRYPIDRMAERLKVYADLHHVEWEVKSK</sequence>
<keyword evidence="1" id="KW-0812">Transmembrane</keyword>
<proteinExistence type="predicted"/>